<feature type="transmembrane region" description="Helical" evidence="5">
    <location>
        <begin position="124"/>
        <end position="141"/>
    </location>
</feature>
<evidence type="ECO:0000313" key="8">
    <source>
        <dbReference type="Proteomes" id="UP000093000"/>
    </source>
</evidence>
<sequence length="1391" mass="153469">MTSQQNNNHSPPSAFLNATSALPTFSLPPNLNNRSIHNKQTQENKDDSDNKASSNRLTIADLTPDNLLRQTSEDNCIDIKLPDVTTSHLELSLLTREMKLLLLVATTCCLVSSCYLTMTSERSLLATASTGKWLLVMLWIVSDQHQPSLYSSYSIFLSVSAFCLWMFTMYGWSCVSIIRASQFGAVVSFVMVYRLSVIYRQLQAQLTEQQQQYHSKVQQVIDQAIEKHAVQRKSFLAIASQEMKDIASTIMATIEQFAPSSILSNTHELLSACSIAVPTTSISAINTMVKQTCHISSHFTLLIKLLQSSDHAPVQSYICREFDVGELIQSVGDALAGMSAKLGVHLIIYHMDDVLYYPNVMGDEDATRHALISLLKNMLEGCTPGACIEVGLSVAPIPDSDKHKVTFHITHTASPSIPPGLSAAPIPNTGLTVRLIHFIRGQMDMEDLNKNKTLVKLTLELSPGSNNEQRLLLIERQLSNVQFANEPTLEELNSFVTKLKGVRLILHAPEKSIFAKHLTSCLASWNTDISHLPVLGYSTVDEEGSVASDTTAHGTDSDTSVHSQQPIKTPLDIHALLSPSSRPINTANTSANTNSKIPSPAIAEEQIHSIPPAFILIDDDIMTFERKLKEFRDKPPVPSQQQQQQQTPTVPPVTPQLQSSQAQQTSSQQPSRRHRRTKSRSSLASDVILHGTVAVVFFSSLGNYKRVRDTIQWFSSIHVPGLPRVIVVPKPAGPRRFLTALHTAWRNAVVEPQFIPIATSPVSPFIGVTHLTPTAGTVPPEGLTPSAALTPHDATRFSPGTRRNRLHSPSGLHLESEKGNYFFDPLAARPNLTSSTNHTGSGMNHNAMLPPKLNTSPHLMAAKSNGLMGVATPISASASTAVGGLTTPKNLSSTPILGNNVNTANGKQVDLKRTFRSHSNNTFAPSTPSRRNLVDLARSPSSSGKQASPLLEDEKHLSMNDLATESLPPPIVNANHLPAFHGSSPHLEHIVSPKLDSQGAQIENTNPTTKVVTANTTGTSDASNDNTVNTKPKSKYNFKLSNRKRKEKSSQPEKQSPPITVLIVEDNMINQAILSTWMRKHKIKFSVASDGKEAVEKWKGGGFHLILMDIQLPVLDGIEATKMIRSIEKERKIGVLPATIDEVDEEAVLQAEKQKEEEEKIRQQEEEIKQQEAATKQESGSAKLSPSASSKTVSEKRVFQSPVIIVALTASSLESDRQAALAAGCNDFLTKPVSLEWLEKKIMEWGCMQALIDFEGWRKWKDKQNAPNNPFLKQPQPLQKRDSQDKEQQQRVQEELNRRVKEMFKDESKAIVLLGLNKKRDGRSAADNNRASNAKKSRNNYSSRRSASDSLLELSIPRQMEARERKRQLEQEAFMKLTQSSLSQDEDEDED</sequence>
<name>A0A1C7NFP7_9FUNG</name>
<feature type="compositionally biased region" description="Low complexity" evidence="4">
    <location>
        <begin position="1171"/>
        <end position="1191"/>
    </location>
</feature>
<feature type="region of interest" description="Disordered" evidence="4">
    <location>
        <begin position="1151"/>
        <end position="1191"/>
    </location>
</feature>
<dbReference type="GO" id="GO:0000160">
    <property type="term" value="P:phosphorelay signal transduction system"/>
    <property type="evidence" value="ECO:0007669"/>
    <property type="project" value="UniProtKB-KW"/>
</dbReference>
<dbReference type="SMART" id="SM00448">
    <property type="entry name" value="REC"/>
    <property type="match status" value="1"/>
</dbReference>
<feature type="compositionally biased region" description="Polar residues" evidence="4">
    <location>
        <begin position="547"/>
        <end position="565"/>
    </location>
</feature>
<dbReference type="EMBL" id="LUGH01000186">
    <property type="protein sequence ID" value="OBZ87943.1"/>
    <property type="molecule type" value="Genomic_DNA"/>
</dbReference>
<evidence type="ECO:0000256" key="3">
    <source>
        <dbReference type="PROSITE-ProRule" id="PRU00169"/>
    </source>
</evidence>
<feature type="modified residue" description="4-aspartylphosphate" evidence="3">
    <location>
        <position position="1109"/>
    </location>
</feature>
<feature type="region of interest" description="Disordered" evidence="4">
    <location>
        <begin position="546"/>
        <end position="565"/>
    </location>
</feature>
<keyword evidence="5" id="KW-0812">Transmembrane</keyword>
<dbReference type="Proteomes" id="UP000093000">
    <property type="component" value="Unassembled WGS sequence"/>
</dbReference>
<evidence type="ECO:0000313" key="7">
    <source>
        <dbReference type="EMBL" id="OBZ87943.1"/>
    </source>
</evidence>
<dbReference type="PANTHER" id="PTHR45339">
    <property type="entry name" value="HYBRID SIGNAL TRANSDUCTION HISTIDINE KINASE J"/>
    <property type="match status" value="1"/>
</dbReference>
<dbReference type="SUPFAM" id="SSF52172">
    <property type="entry name" value="CheY-like"/>
    <property type="match status" value="2"/>
</dbReference>
<keyword evidence="2" id="KW-0902">Two-component regulatory system</keyword>
<feature type="region of interest" description="Disordered" evidence="4">
    <location>
        <begin position="917"/>
        <end position="951"/>
    </location>
</feature>
<feature type="compositionally biased region" description="Basic residues" evidence="4">
    <location>
        <begin position="1032"/>
        <end position="1047"/>
    </location>
</feature>
<dbReference type="InterPro" id="IPR001789">
    <property type="entry name" value="Sig_transdc_resp-reg_receiver"/>
</dbReference>
<dbReference type="Pfam" id="PF00072">
    <property type="entry name" value="Response_reg"/>
    <property type="match status" value="1"/>
</dbReference>
<dbReference type="PANTHER" id="PTHR45339:SF1">
    <property type="entry name" value="HYBRID SIGNAL TRANSDUCTION HISTIDINE KINASE J"/>
    <property type="match status" value="1"/>
</dbReference>
<feature type="compositionally biased region" description="Low complexity" evidence="4">
    <location>
        <begin position="639"/>
        <end position="648"/>
    </location>
</feature>
<keyword evidence="5" id="KW-1133">Transmembrane helix</keyword>
<feature type="compositionally biased region" description="Polar residues" evidence="4">
    <location>
        <begin position="917"/>
        <end position="930"/>
    </location>
</feature>
<feature type="compositionally biased region" description="Polar residues" evidence="4">
    <location>
        <begin position="1020"/>
        <end position="1031"/>
    </location>
</feature>
<dbReference type="STRING" id="101091.A0A1C7NFP7"/>
<feature type="compositionally biased region" description="Basic and acidic residues" evidence="4">
    <location>
        <begin position="1279"/>
        <end position="1291"/>
    </location>
</feature>
<evidence type="ECO:0000259" key="6">
    <source>
        <dbReference type="PROSITE" id="PS50110"/>
    </source>
</evidence>
<feature type="region of interest" description="Disordered" evidence="4">
    <location>
        <begin position="578"/>
        <end position="597"/>
    </location>
</feature>
<gene>
    <name evidence="7" type="ORF">A0J61_03999</name>
</gene>
<dbReference type="OrthoDB" id="21225at2759"/>
<reference evidence="7 8" key="1">
    <citation type="submission" date="2016-03" db="EMBL/GenBank/DDBJ databases">
        <title>Choanephora cucurbitarum.</title>
        <authorList>
            <person name="Min B."/>
            <person name="Park H."/>
            <person name="Park J.-H."/>
            <person name="Shin H.-D."/>
            <person name="Choi I.-G."/>
        </authorList>
    </citation>
    <scope>NUCLEOTIDE SEQUENCE [LARGE SCALE GENOMIC DNA]</scope>
    <source>
        <strain evidence="7 8">KUS-F28377</strain>
    </source>
</reference>
<dbReference type="InParanoid" id="A0A1C7NFP7"/>
<evidence type="ECO:0000256" key="5">
    <source>
        <dbReference type="SAM" id="Phobius"/>
    </source>
</evidence>
<feature type="compositionally biased region" description="Polar residues" evidence="4">
    <location>
        <begin position="27"/>
        <end position="39"/>
    </location>
</feature>
<feature type="region of interest" description="Disordered" evidence="4">
    <location>
        <begin position="1321"/>
        <end position="1365"/>
    </location>
</feature>
<feature type="compositionally biased region" description="Low complexity" evidence="4">
    <location>
        <begin position="585"/>
        <end position="595"/>
    </location>
</feature>
<organism evidence="7 8">
    <name type="scientific">Choanephora cucurbitarum</name>
    <dbReference type="NCBI Taxonomy" id="101091"/>
    <lineage>
        <taxon>Eukaryota</taxon>
        <taxon>Fungi</taxon>
        <taxon>Fungi incertae sedis</taxon>
        <taxon>Mucoromycota</taxon>
        <taxon>Mucoromycotina</taxon>
        <taxon>Mucoromycetes</taxon>
        <taxon>Mucorales</taxon>
        <taxon>Mucorineae</taxon>
        <taxon>Choanephoraceae</taxon>
        <taxon>Choanephoroideae</taxon>
        <taxon>Choanephora</taxon>
    </lineage>
</organism>
<feature type="compositionally biased region" description="Low complexity" evidence="4">
    <location>
        <begin position="1004"/>
        <end position="1019"/>
    </location>
</feature>
<dbReference type="Gene3D" id="3.40.50.2300">
    <property type="match status" value="1"/>
</dbReference>
<proteinExistence type="predicted"/>
<feature type="region of interest" description="Disordered" evidence="4">
    <location>
        <begin position="1263"/>
        <end position="1291"/>
    </location>
</feature>
<comment type="caution">
    <text evidence="7">The sequence shown here is derived from an EMBL/GenBank/DDBJ whole genome shotgun (WGS) entry which is preliminary data.</text>
</comment>
<feature type="compositionally biased region" description="Basic and acidic residues" evidence="4">
    <location>
        <begin position="40"/>
        <end position="50"/>
    </location>
</feature>
<feature type="region of interest" description="Disordered" evidence="4">
    <location>
        <begin position="27"/>
        <end position="56"/>
    </location>
</feature>
<dbReference type="InterPro" id="IPR011006">
    <property type="entry name" value="CheY-like_superfamily"/>
</dbReference>
<evidence type="ECO:0000256" key="2">
    <source>
        <dbReference type="ARBA" id="ARBA00023012"/>
    </source>
</evidence>
<feature type="compositionally biased region" description="Low complexity" evidence="4">
    <location>
        <begin position="1339"/>
        <end position="1355"/>
    </location>
</feature>
<keyword evidence="8" id="KW-1185">Reference proteome</keyword>
<feature type="compositionally biased region" description="Basic and acidic residues" evidence="4">
    <location>
        <begin position="1152"/>
        <end position="1170"/>
    </location>
</feature>
<keyword evidence="1 3" id="KW-0597">Phosphoprotein</keyword>
<evidence type="ECO:0000256" key="1">
    <source>
        <dbReference type="ARBA" id="ARBA00022553"/>
    </source>
</evidence>
<feature type="region of interest" description="Disordered" evidence="4">
    <location>
        <begin position="999"/>
        <end position="1058"/>
    </location>
</feature>
<feature type="domain" description="Response regulatory" evidence="6">
    <location>
        <begin position="1060"/>
        <end position="1246"/>
    </location>
</feature>
<evidence type="ECO:0000256" key="4">
    <source>
        <dbReference type="SAM" id="MobiDB-lite"/>
    </source>
</evidence>
<accession>A0A1C7NFP7</accession>
<keyword evidence="5" id="KW-0472">Membrane</keyword>
<feature type="transmembrane region" description="Helical" evidence="5">
    <location>
        <begin position="100"/>
        <end position="118"/>
    </location>
</feature>
<dbReference type="CDD" id="cd17546">
    <property type="entry name" value="REC_hyHK_CKI1_RcsC-like"/>
    <property type="match status" value="1"/>
</dbReference>
<protein>
    <recommendedName>
        <fullName evidence="6">Response regulatory domain-containing protein</fullName>
    </recommendedName>
</protein>
<feature type="compositionally biased region" description="Low complexity" evidence="4">
    <location>
        <begin position="655"/>
        <end position="670"/>
    </location>
</feature>
<feature type="transmembrane region" description="Helical" evidence="5">
    <location>
        <begin position="153"/>
        <end position="171"/>
    </location>
</feature>
<feature type="region of interest" description="Disordered" evidence="4">
    <location>
        <begin position="632"/>
        <end position="683"/>
    </location>
</feature>
<dbReference type="PROSITE" id="PS50110">
    <property type="entry name" value="RESPONSE_REGULATORY"/>
    <property type="match status" value="1"/>
</dbReference>